<organism evidence="4 5">
    <name type="scientific">Shewanella ulleungensis</name>
    <dbReference type="NCBI Taxonomy" id="2282699"/>
    <lineage>
        <taxon>Bacteria</taxon>
        <taxon>Pseudomonadati</taxon>
        <taxon>Pseudomonadota</taxon>
        <taxon>Gammaproteobacteria</taxon>
        <taxon>Alteromonadales</taxon>
        <taxon>Shewanellaceae</taxon>
        <taxon>Shewanella</taxon>
    </lineage>
</organism>
<keyword evidence="1 2" id="KW-0597">Phosphoprotein</keyword>
<evidence type="ECO:0000313" key="5">
    <source>
        <dbReference type="Proteomes" id="UP000654004"/>
    </source>
</evidence>
<dbReference type="SUPFAM" id="SSF52172">
    <property type="entry name" value="CheY-like"/>
    <property type="match status" value="1"/>
</dbReference>
<dbReference type="Gene3D" id="3.40.50.2300">
    <property type="match status" value="1"/>
</dbReference>
<dbReference type="PANTHER" id="PTHR44591">
    <property type="entry name" value="STRESS RESPONSE REGULATOR PROTEIN 1"/>
    <property type="match status" value="1"/>
</dbReference>
<gene>
    <name evidence="4" type="ORF">GCM10009410_05330</name>
</gene>
<evidence type="ECO:0000313" key="4">
    <source>
        <dbReference type="EMBL" id="GGP75952.1"/>
    </source>
</evidence>
<comment type="caution">
    <text evidence="4">The sequence shown here is derived from an EMBL/GenBank/DDBJ whole genome shotgun (WGS) entry which is preliminary data.</text>
</comment>
<dbReference type="CDD" id="cd17546">
    <property type="entry name" value="REC_hyHK_CKI1_RcsC-like"/>
    <property type="match status" value="1"/>
</dbReference>
<sequence length="329" mass="36339">MGVRIEMLEFIQCVLAKVLIQHDKAIQPCLINKTGFYSAVYQSDPALMHQQLSELIQQALVSANYQLVLIVSEKNKHLELEIYSDDSEQIASKCTTPEKAFYSQAVCVPEPMIMVQSLAKIESILPSLISHSSLNLTHSNQDAAIHILILDGAEESLNSPMDSDKVTQLTLCNITDNSVNDKGQKNALYWPFYDTDIINMINKETDKAALNILVADDSMPSLIATKAMLEKLGCNVMPASDGNAALALAQQYAFDLLFLDERMPGLNGSDVAQTLIEQDGKNQLTPKVSLTGLTDPDEIAHLFSKGITHYLEKPVTKLALEKFLVQWQG</sequence>
<dbReference type="InterPro" id="IPR050595">
    <property type="entry name" value="Bact_response_regulator"/>
</dbReference>
<dbReference type="RefSeq" id="WP_188953059.1">
    <property type="nucleotide sequence ID" value="NZ_BMQW01000001.1"/>
</dbReference>
<evidence type="ECO:0000256" key="2">
    <source>
        <dbReference type="PROSITE-ProRule" id="PRU00169"/>
    </source>
</evidence>
<dbReference type="InterPro" id="IPR011006">
    <property type="entry name" value="CheY-like_superfamily"/>
</dbReference>
<evidence type="ECO:0000259" key="3">
    <source>
        <dbReference type="PROSITE" id="PS50110"/>
    </source>
</evidence>
<protein>
    <recommendedName>
        <fullName evidence="3">Response regulatory domain-containing protein</fullName>
    </recommendedName>
</protein>
<name>A0ABQ2QCU9_9GAMM</name>
<dbReference type="EMBL" id="BMQW01000001">
    <property type="protein sequence ID" value="GGP75952.1"/>
    <property type="molecule type" value="Genomic_DNA"/>
</dbReference>
<dbReference type="Pfam" id="PF00072">
    <property type="entry name" value="Response_reg"/>
    <property type="match status" value="1"/>
</dbReference>
<reference evidence="5" key="1">
    <citation type="journal article" date="2019" name="Int. J. Syst. Evol. Microbiol.">
        <title>The Global Catalogue of Microorganisms (GCM) 10K type strain sequencing project: providing services to taxonomists for standard genome sequencing and annotation.</title>
        <authorList>
            <consortium name="The Broad Institute Genomics Platform"/>
            <consortium name="The Broad Institute Genome Sequencing Center for Infectious Disease"/>
            <person name="Wu L."/>
            <person name="Ma J."/>
        </authorList>
    </citation>
    <scope>NUCLEOTIDE SEQUENCE [LARGE SCALE GENOMIC DNA]</scope>
    <source>
        <strain evidence="5">JCM 32305</strain>
    </source>
</reference>
<proteinExistence type="predicted"/>
<feature type="domain" description="Response regulatory" evidence="3">
    <location>
        <begin position="211"/>
        <end position="328"/>
    </location>
</feature>
<dbReference type="PANTHER" id="PTHR44591:SF3">
    <property type="entry name" value="RESPONSE REGULATORY DOMAIN-CONTAINING PROTEIN"/>
    <property type="match status" value="1"/>
</dbReference>
<dbReference type="SMART" id="SM00448">
    <property type="entry name" value="REC"/>
    <property type="match status" value="1"/>
</dbReference>
<evidence type="ECO:0000256" key="1">
    <source>
        <dbReference type="ARBA" id="ARBA00022553"/>
    </source>
</evidence>
<accession>A0ABQ2QCU9</accession>
<keyword evidence="5" id="KW-1185">Reference proteome</keyword>
<dbReference type="Proteomes" id="UP000654004">
    <property type="component" value="Unassembled WGS sequence"/>
</dbReference>
<dbReference type="PROSITE" id="PS50110">
    <property type="entry name" value="RESPONSE_REGULATORY"/>
    <property type="match status" value="1"/>
</dbReference>
<dbReference type="InterPro" id="IPR001789">
    <property type="entry name" value="Sig_transdc_resp-reg_receiver"/>
</dbReference>
<feature type="modified residue" description="4-aspartylphosphate" evidence="2">
    <location>
        <position position="260"/>
    </location>
</feature>